<feature type="domain" description="Chitin-binding type-2" evidence="14">
    <location>
        <begin position="182"/>
        <end position="222"/>
    </location>
</feature>
<protein>
    <submittedName>
        <fullName evidence="16">Carboxypeptidase B</fullName>
    </submittedName>
</protein>
<gene>
    <name evidence="16" type="ORF">CGI_10022593</name>
</gene>
<evidence type="ECO:0000256" key="8">
    <source>
        <dbReference type="ARBA" id="ARBA00022801"/>
    </source>
</evidence>
<keyword evidence="5 16" id="KW-0121">Carboxypeptidase</keyword>
<evidence type="ECO:0000256" key="6">
    <source>
        <dbReference type="ARBA" id="ARBA00022670"/>
    </source>
</evidence>
<evidence type="ECO:0000259" key="15">
    <source>
        <dbReference type="PROSITE" id="PS52035"/>
    </source>
</evidence>
<keyword evidence="6" id="KW-0645">Protease</keyword>
<proteinExistence type="inferred from homology"/>
<evidence type="ECO:0000313" key="16">
    <source>
        <dbReference type="EMBL" id="EKC38269.1"/>
    </source>
</evidence>
<evidence type="ECO:0000256" key="1">
    <source>
        <dbReference type="ARBA" id="ARBA00001947"/>
    </source>
</evidence>
<dbReference type="InterPro" id="IPR000834">
    <property type="entry name" value="Peptidase_M14"/>
</dbReference>
<keyword evidence="10" id="KW-0482">Metalloprotease</keyword>
<comment type="function">
    <text evidence="12">Involved in the digestion of the blood meal.</text>
</comment>
<dbReference type="GO" id="GO:0008061">
    <property type="term" value="F:chitin binding"/>
    <property type="evidence" value="ECO:0007669"/>
    <property type="project" value="InterPro"/>
</dbReference>
<dbReference type="PROSITE" id="PS00132">
    <property type="entry name" value="CARBOXYPEPT_ZN_1"/>
    <property type="match status" value="1"/>
</dbReference>
<evidence type="ECO:0000256" key="3">
    <source>
        <dbReference type="ARBA" id="ARBA00005988"/>
    </source>
</evidence>
<dbReference type="Pfam" id="PF01607">
    <property type="entry name" value="CBM_14"/>
    <property type="match status" value="3"/>
</dbReference>
<dbReference type="Pfam" id="PF00246">
    <property type="entry name" value="Peptidase_M14"/>
    <property type="match status" value="1"/>
</dbReference>
<dbReference type="SUPFAM" id="SSF57625">
    <property type="entry name" value="Invertebrate chitin-binding proteins"/>
    <property type="match status" value="3"/>
</dbReference>
<sequence>MQGREIGEGTCTRDTIWQEQMYPFNGTCTQRYAIPTSYYGLGLLPNCSENTDGHYEYQSRPCDAYYKCEDGVATAVKCPPDTSFNVDTGICMAGEFFRVLCTRLHCQHCKQLYPSCKEEGNGFFQHPLHGFSPWYIFCKDNRTIDEGYCPPDYEWGIQQFPYNGQCVHLYAIPREYVSSGLLPSCNGKADGNYQYLERCDAYYKCEDGMATAVKCPDNTLSDREQKNLKSIAAYRDILKLYGSQIVPNGEYSGMTCMRAHCIPCSVSFPPCRGLNDGFQSWPGRTDSPYYVVCKNERTIDEGVCPVDATWNSQGFPYKGRCVHRYALSTDYNPNGALPSCNGTTDGNYQYPDRPCDAYYKCECGVASAVKCPNNTVFDTVKKACEIGGTCVTVIDQEQASMEIPDYVINSFDVMSISGLKPRNSDIVGKYARHSEIDSWLIDIADQYSTLAKVESIGSSHEGRDMKLIRIGKNNEARTKPIIWIEAGIHAREWVAPATAIYTIHKLLTEYGINPVVTQLMDEFDWLILPSANPDGYEYSHTMDRLWRKTRSRQSGRCTGVDPNRNFDISFGGSYASVDLLIDIYPGTSAFSESETRNIRDALLSERARIKLFLSFHAYSQLILTPYGYTSIKPSDNQELMRVAEAGVASLKTIHGEMYTAGTPPDLLYAASGGSYDWAKSVAGIQYAYTYEMRPAEASFGQSGFILSESEIIPNAEEVWASLVTIATEIQY</sequence>
<dbReference type="GO" id="GO:0004181">
    <property type="term" value="F:metallocarboxypeptidase activity"/>
    <property type="evidence" value="ECO:0007669"/>
    <property type="project" value="InterPro"/>
</dbReference>
<evidence type="ECO:0000256" key="2">
    <source>
        <dbReference type="ARBA" id="ARBA00004613"/>
    </source>
</evidence>
<dbReference type="HOGENOM" id="CLU_379107_0_0_1"/>
<evidence type="ECO:0000256" key="9">
    <source>
        <dbReference type="ARBA" id="ARBA00022833"/>
    </source>
</evidence>
<dbReference type="InterPro" id="IPR057246">
    <property type="entry name" value="CARBOXYPEPT_ZN_1"/>
</dbReference>
<keyword evidence="7" id="KW-0479">Metal-binding</keyword>
<dbReference type="CDD" id="cd03860">
    <property type="entry name" value="M14_CP_A-B_like"/>
    <property type="match status" value="1"/>
</dbReference>
<feature type="domain" description="Peptidase M14" evidence="15">
    <location>
        <begin position="429"/>
        <end position="729"/>
    </location>
</feature>
<organism evidence="16">
    <name type="scientific">Magallana gigas</name>
    <name type="common">Pacific oyster</name>
    <name type="synonym">Crassostrea gigas</name>
    <dbReference type="NCBI Taxonomy" id="29159"/>
    <lineage>
        <taxon>Eukaryota</taxon>
        <taxon>Metazoa</taxon>
        <taxon>Spiralia</taxon>
        <taxon>Lophotrochozoa</taxon>
        <taxon>Mollusca</taxon>
        <taxon>Bivalvia</taxon>
        <taxon>Autobranchia</taxon>
        <taxon>Pteriomorphia</taxon>
        <taxon>Ostreida</taxon>
        <taxon>Ostreoidea</taxon>
        <taxon>Ostreidae</taxon>
        <taxon>Magallana</taxon>
    </lineage>
</organism>
<reference evidence="16" key="1">
    <citation type="journal article" date="2012" name="Nature">
        <title>The oyster genome reveals stress adaptation and complexity of shell formation.</title>
        <authorList>
            <person name="Zhang G."/>
            <person name="Fang X."/>
            <person name="Guo X."/>
            <person name="Li L."/>
            <person name="Luo R."/>
            <person name="Xu F."/>
            <person name="Yang P."/>
            <person name="Zhang L."/>
            <person name="Wang X."/>
            <person name="Qi H."/>
            <person name="Xiong Z."/>
            <person name="Que H."/>
            <person name="Xie Y."/>
            <person name="Holland P.W."/>
            <person name="Paps J."/>
            <person name="Zhu Y."/>
            <person name="Wu F."/>
            <person name="Chen Y."/>
            <person name="Wang J."/>
            <person name="Peng C."/>
            <person name="Meng J."/>
            <person name="Yang L."/>
            <person name="Liu J."/>
            <person name="Wen B."/>
            <person name="Zhang N."/>
            <person name="Huang Z."/>
            <person name="Zhu Q."/>
            <person name="Feng Y."/>
            <person name="Mount A."/>
            <person name="Hedgecock D."/>
            <person name="Xu Z."/>
            <person name="Liu Y."/>
            <person name="Domazet-Loso T."/>
            <person name="Du Y."/>
            <person name="Sun X."/>
            <person name="Zhang S."/>
            <person name="Liu B."/>
            <person name="Cheng P."/>
            <person name="Jiang X."/>
            <person name="Li J."/>
            <person name="Fan D."/>
            <person name="Wang W."/>
            <person name="Fu W."/>
            <person name="Wang T."/>
            <person name="Wang B."/>
            <person name="Zhang J."/>
            <person name="Peng Z."/>
            <person name="Li Y."/>
            <person name="Li N."/>
            <person name="Wang J."/>
            <person name="Chen M."/>
            <person name="He Y."/>
            <person name="Tan F."/>
            <person name="Song X."/>
            <person name="Zheng Q."/>
            <person name="Huang R."/>
            <person name="Yang H."/>
            <person name="Du X."/>
            <person name="Chen L."/>
            <person name="Yang M."/>
            <person name="Gaffney P.M."/>
            <person name="Wang S."/>
            <person name="Luo L."/>
            <person name="She Z."/>
            <person name="Ming Y."/>
            <person name="Huang W."/>
            <person name="Zhang S."/>
            <person name="Huang B."/>
            <person name="Zhang Y."/>
            <person name="Qu T."/>
            <person name="Ni P."/>
            <person name="Miao G."/>
            <person name="Wang J."/>
            <person name="Wang Q."/>
            <person name="Steinberg C.E."/>
            <person name="Wang H."/>
            <person name="Li N."/>
            <person name="Qian L."/>
            <person name="Zhang G."/>
            <person name="Li Y."/>
            <person name="Yang H."/>
            <person name="Liu X."/>
            <person name="Wang J."/>
            <person name="Yin Y."/>
            <person name="Wang J."/>
        </authorList>
    </citation>
    <scope>NUCLEOTIDE SEQUENCE [LARGE SCALE GENOMIC DNA]</scope>
    <source>
        <strain evidence="16">05x7-T-G4-1.051#20</strain>
    </source>
</reference>
<keyword evidence="11" id="KW-1015">Disulfide bond</keyword>
<feature type="domain" description="Chitin-binding type-2" evidence="14">
    <location>
        <begin position="337"/>
        <end position="392"/>
    </location>
</feature>
<evidence type="ECO:0000256" key="4">
    <source>
        <dbReference type="ARBA" id="ARBA00022525"/>
    </source>
</evidence>
<dbReference type="SUPFAM" id="SSF53187">
    <property type="entry name" value="Zn-dependent exopeptidases"/>
    <property type="match status" value="1"/>
</dbReference>
<comment type="cofactor">
    <cofactor evidence="1">
        <name>Zn(2+)</name>
        <dbReference type="ChEBI" id="CHEBI:29105"/>
    </cofactor>
</comment>
<evidence type="ECO:0000256" key="12">
    <source>
        <dbReference type="ARBA" id="ARBA00057299"/>
    </source>
</evidence>
<evidence type="ECO:0000256" key="5">
    <source>
        <dbReference type="ARBA" id="ARBA00022645"/>
    </source>
</evidence>
<dbReference type="Gene3D" id="2.170.140.10">
    <property type="entry name" value="Chitin binding domain"/>
    <property type="match status" value="3"/>
</dbReference>
<dbReference type="GO" id="GO:0008270">
    <property type="term" value="F:zinc ion binding"/>
    <property type="evidence" value="ECO:0007669"/>
    <property type="project" value="InterPro"/>
</dbReference>
<keyword evidence="8" id="KW-0378">Hydrolase</keyword>
<dbReference type="GO" id="GO:0006508">
    <property type="term" value="P:proteolysis"/>
    <property type="evidence" value="ECO:0007669"/>
    <property type="project" value="UniProtKB-KW"/>
</dbReference>
<evidence type="ECO:0000259" key="14">
    <source>
        <dbReference type="PROSITE" id="PS50940"/>
    </source>
</evidence>
<dbReference type="PANTHER" id="PTHR11705:SF91">
    <property type="entry name" value="FI01817P-RELATED"/>
    <property type="match status" value="1"/>
</dbReference>
<dbReference type="PROSITE" id="PS52035">
    <property type="entry name" value="PEPTIDASE_M14"/>
    <property type="match status" value="1"/>
</dbReference>
<dbReference type="AlphaFoldDB" id="K1R441"/>
<dbReference type="FunFam" id="3.40.630.10:FF:000040">
    <property type="entry name" value="zinc carboxypeptidase"/>
    <property type="match status" value="1"/>
</dbReference>
<dbReference type="InterPro" id="IPR036508">
    <property type="entry name" value="Chitin-bd_dom_sf"/>
</dbReference>
<name>K1R441_MAGGI</name>
<feature type="domain" description="Chitin-binding type-2" evidence="14">
    <location>
        <begin position="44"/>
        <end position="103"/>
    </location>
</feature>
<dbReference type="GO" id="GO:0005615">
    <property type="term" value="C:extracellular space"/>
    <property type="evidence" value="ECO:0007669"/>
    <property type="project" value="TreeGrafter"/>
</dbReference>
<evidence type="ECO:0000256" key="13">
    <source>
        <dbReference type="PROSITE-ProRule" id="PRU01379"/>
    </source>
</evidence>
<evidence type="ECO:0000256" key="10">
    <source>
        <dbReference type="ARBA" id="ARBA00023049"/>
    </source>
</evidence>
<evidence type="ECO:0000256" key="7">
    <source>
        <dbReference type="ARBA" id="ARBA00022723"/>
    </source>
</evidence>
<accession>K1R441</accession>
<dbReference type="Gene3D" id="3.40.630.10">
    <property type="entry name" value="Zn peptidases"/>
    <property type="match status" value="1"/>
</dbReference>
<comment type="subcellular location">
    <subcellularLocation>
        <location evidence="2">Secreted</location>
    </subcellularLocation>
</comment>
<evidence type="ECO:0000256" key="11">
    <source>
        <dbReference type="ARBA" id="ARBA00023157"/>
    </source>
</evidence>
<dbReference type="SMART" id="SM00631">
    <property type="entry name" value="Zn_pept"/>
    <property type="match status" value="1"/>
</dbReference>
<dbReference type="PRINTS" id="PR00765">
    <property type="entry name" value="CRBOXYPTASEA"/>
</dbReference>
<comment type="similarity">
    <text evidence="3 13">Belongs to the peptidase M14 family.</text>
</comment>
<dbReference type="InterPro" id="IPR002557">
    <property type="entry name" value="Chitin-bd_dom"/>
</dbReference>
<keyword evidence="4" id="KW-0964">Secreted</keyword>
<dbReference type="PROSITE" id="PS50940">
    <property type="entry name" value="CHIT_BIND_II"/>
    <property type="match status" value="3"/>
</dbReference>
<keyword evidence="9" id="KW-0862">Zinc</keyword>
<feature type="active site" description="Proton donor/acceptor" evidence="13">
    <location>
        <position position="691"/>
    </location>
</feature>
<dbReference type="SMART" id="SM00494">
    <property type="entry name" value="ChtBD2"/>
    <property type="match status" value="3"/>
</dbReference>
<dbReference type="PANTHER" id="PTHR11705">
    <property type="entry name" value="PROTEASE FAMILY M14 CARBOXYPEPTIDASE A,B"/>
    <property type="match status" value="1"/>
</dbReference>
<dbReference type="InParanoid" id="K1R441"/>
<dbReference type="EMBL" id="JH816193">
    <property type="protein sequence ID" value="EKC38269.1"/>
    <property type="molecule type" value="Genomic_DNA"/>
</dbReference>